<dbReference type="Pfam" id="PF07732">
    <property type="entry name" value="Cu-oxidase_3"/>
    <property type="match status" value="1"/>
</dbReference>
<feature type="domain" description="Plastocyanin-like" evidence="5">
    <location>
        <begin position="13"/>
        <end position="109"/>
    </location>
</feature>
<name>A0ABZ1B908_9ACTN</name>
<sequence>MRMDLAGHAVPTWGYGTVPGPEIRLRAGDTLRVQLQNELTEDTTVHWHGLAPPNGMDGVPGITQDPVAPGEGFTYEFETPIPGSFMYHAHVGMQLDRGLYGPLIVEPRTEELAYDREYTLMLDDWRDGIDAHAAHTPTAEEPAETDADPGDDVSFGGRAYPLLLVNGRPPEDPAVLEARPGDRVRLRVMNIAADTGFRFAVAGHRLTVTHTDGMPVEPTTVDALRLGMGERYDVLVDAAPSGGVWQIGVQPEGRDGWGRALLRCTGSDATPPHRSRTGRPS</sequence>
<dbReference type="Pfam" id="PF00394">
    <property type="entry name" value="Cu-oxidase"/>
    <property type="match status" value="1"/>
</dbReference>
<dbReference type="PANTHER" id="PTHR11709">
    <property type="entry name" value="MULTI-COPPER OXIDASE"/>
    <property type="match status" value="1"/>
</dbReference>
<evidence type="ECO:0000256" key="3">
    <source>
        <dbReference type="ARBA" id="ARBA00023008"/>
    </source>
</evidence>
<dbReference type="PANTHER" id="PTHR11709:SF394">
    <property type="entry name" value="FI03373P-RELATED"/>
    <property type="match status" value="1"/>
</dbReference>
<dbReference type="Proteomes" id="UP001324287">
    <property type="component" value="Chromosome"/>
</dbReference>
<gene>
    <name evidence="6" type="ORF">U6N30_12130</name>
</gene>
<organism evidence="6 7">
    <name type="scientific">Blastococcus brunescens</name>
    <dbReference type="NCBI Taxonomy" id="1564165"/>
    <lineage>
        <taxon>Bacteria</taxon>
        <taxon>Bacillati</taxon>
        <taxon>Actinomycetota</taxon>
        <taxon>Actinomycetes</taxon>
        <taxon>Geodermatophilales</taxon>
        <taxon>Geodermatophilaceae</taxon>
        <taxon>Blastococcus</taxon>
    </lineage>
</organism>
<dbReference type="CDD" id="cd13861">
    <property type="entry name" value="CuRO_1_CumA_like"/>
    <property type="match status" value="1"/>
</dbReference>
<evidence type="ECO:0000256" key="1">
    <source>
        <dbReference type="ARBA" id="ARBA00022723"/>
    </source>
</evidence>
<proteinExistence type="predicted"/>
<dbReference type="InterPro" id="IPR011707">
    <property type="entry name" value="Cu-oxidase-like_N"/>
</dbReference>
<reference evidence="6 7" key="1">
    <citation type="submission" date="2023-12" db="EMBL/GenBank/DDBJ databases">
        <title>Blastococcus brunescens sp. nov., an actonobacterium isolated from sandstone collected in sahara desert.</title>
        <authorList>
            <person name="Gtari M."/>
            <person name="Ghodhbane F."/>
        </authorList>
    </citation>
    <scope>NUCLEOTIDE SEQUENCE [LARGE SCALE GENOMIC DNA]</scope>
    <source>
        <strain evidence="6 7">BMG 8361</strain>
    </source>
</reference>
<evidence type="ECO:0000259" key="5">
    <source>
        <dbReference type="Pfam" id="PF07732"/>
    </source>
</evidence>
<dbReference type="EMBL" id="CP141261">
    <property type="protein sequence ID" value="WRL66166.1"/>
    <property type="molecule type" value="Genomic_DNA"/>
</dbReference>
<dbReference type="InterPro" id="IPR001117">
    <property type="entry name" value="Cu-oxidase_2nd"/>
</dbReference>
<evidence type="ECO:0000259" key="4">
    <source>
        <dbReference type="Pfam" id="PF00394"/>
    </source>
</evidence>
<protein>
    <submittedName>
        <fullName evidence="6">Multicopper oxidase family protein</fullName>
    </submittedName>
</protein>
<accession>A0ABZ1B908</accession>
<dbReference type="InterPro" id="IPR008972">
    <property type="entry name" value="Cupredoxin"/>
</dbReference>
<keyword evidence="2" id="KW-0560">Oxidoreductase</keyword>
<dbReference type="SUPFAM" id="SSF49503">
    <property type="entry name" value="Cupredoxins"/>
    <property type="match status" value="2"/>
</dbReference>
<evidence type="ECO:0000313" key="6">
    <source>
        <dbReference type="EMBL" id="WRL66166.1"/>
    </source>
</evidence>
<evidence type="ECO:0000313" key="7">
    <source>
        <dbReference type="Proteomes" id="UP001324287"/>
    </source>
</evidence>
<feature type="domain" description="Plastocyanin-like" evidence="4">
    <location>
        <begin position="117"/>
        <end position="249"/>
    </location>
</feature>
<dbReference type="InterPro" id="IPR045087">
    <property type="entry name" value="Cu-oxidase_fam"/>
</dbReference>
<evidence type="ECO:0000256" key="2">
    <source>
        <dbReference type="ARBA" id="ARBA00023002"/>
    </source>
</evidence>
<dbReference type="Gene3D" id="2.60.40.420">
    <property type="entry name" value="Cupredoxins - blue copper proteins"/>
    <property type="match status" value="2"/>
</dbReference>
<keyword evidence="3" id="KW-0186">Copper</keyword>
<dbReference type="RefSeq" id="WP_324277483.1">
    <property type="nucleotide sequence ID" value="NZ_CP141261.1"/>
</dbReference>
<keyword evidence="7" id="KW-1185">Reference proteome</keyword>
<keyword evidence="1" id="KW-0479">Metal-binding</keyword>